<keyword evidence="3" id="KW-1185">Reference proteome</keyword>
<dbReference type="PANTHER" id="PTHR12170:SF2">
    <property type="entry name" value="E3 UBIQUITIN-PROTEIN TRANSFERASE MAEA"/>
    <property type="match status" value="1"/>
</dbReference>
<dbReference type="Pfam" id="PF10607">
    <property type="entry name" value="CTLH"/>
    <property type="match status" value="1"/>
</dbReference>
<dbReference type="AlphaFoldDB" id="A0A6A0A692"/>
<feature type="domain" description="CTLH/CRA C-terminal to LisH motif" evidence="1">
    <location>
        <begin position="2"/>
        <end position="45"/>
    </location>
</feature>
<name>A0A6A0A692_HAELA</name>
<organism evidence="2 3">
    <name type="scientific">Haematococcus lacustris</name>
    <name type="common">Green alga</name>
    <name type="synonym">Haematococcus pluvialis</name>
    <dbReference type="NCBI Taxonomy" id="44745"/>
    <lineage>
        <taxon>Eukaryota</taxon>
        <taxon>Viridiplantae</taxon>
        <taxon>Chlorophyta</taxon>
        <taxon>core chlorophytes</taxon>
        <taxon>Chlorophyceae</taxon>
        <taxon>CS clade</taxon>
        <taxon>Chlamydomonadales</taxon>
        <taxon>Haematococcaceae</taxon>
        <taxon>Haematococcus</taxon>
    </lineage>
</organism>
<dbReference type="PANTHER" id="PTHR12170">
    <property type="entry name" value="MACROPHAGE ERYTHROBLAST ATTACHER-RELATED"/>
    <property type="match status" value="1"/>
</dbReference>
<dbReference type="Proteomes" id="UP000485058">
    <property type="component" value="Unassembled WGS sequence"/>
</dbReference>
<dbReference type="GO" id="GO:0034657">
    <property type="term" value="C:GID complex"/>
    <property type="evidence" value="ECO:0007669"/>
    <property type="project" value="TreeGrafter"/>
</dbReference>
<accession>A0A6A0A692</accession>
<dbReference type="InterPro" id="IPR045098">
    <property type="entry name" value="Fyv10_fam"/>
</dbReference>
<dbReference type="InterPro" id="IPR024964">
    <property type="entry name" value="CTLH/CRA"/>
</dbReference>
<proteinExistence type="predicted"/>
<comment type="caution">
    <text evidence="2">The sequence shown here is derived from an EMBL/GenBank/DDBJ whole genome shotgun (WGS) entry which is preliminary data.</text>
</comment>
<dbReference type="GO" id="GO:0043161">
    <property type="term" value="P:proteasome-mediated ubiquitin-dependent protein catabolic process"/>
    <property type="evidence" value="ECO:0007669"/>
    <property type="project" value="InterPro"/>
</dbReference>
<sequence length="83" mass="9381">ELYQEQQWEQLGQLFKKDLYRLHGLPPQSQLVVHLQAGLSALNTPASQQPESNREDPLSLPAFQRLAQGLPQAKHVHSKLLCS</sequence>
<feature type="non-terminal residue" evidence="2">
    <location>
        <position position="1"/>
    </location>
</feature>
<dbReference type="GO" id="GO:0005737">
    <property type="term" value="C:cytoplasm"/>
    <property type="evidence" value="ECO:0007669"/>
    <property type="project" value="TreeGrafter"/>
</dbReference>
<reference evidence="2 3" key="1">
    <citation type="submission" date="2020-02" db="EMBL/GenBank/DDBJ databases">
        <title>Draft genome sequence of Haematococcus lacustris strain NIES-144.</title>
        <authorList>
            <person name="Morimoto D."/>
            <person name="Nakagawa S."/>
            <person name="Yoshida T."/>
            <person name="Sawayama S."/>
        </authorList>
    </citation>
    <scope>NUCLEOTIDE SEQUENCE [LARGE SCALE GENOMIC DNA]</scope>
    <source>
        <strain evidence="2 3">NIES-144</strain>
    </source>
</reference>
<evidence type="ECO:0000313" key="2">
    <source>
        <dbReference type="EMBL" id="GFH28032.1"/>
    </source>
</evidence>
<evidence type="ECO:0000313" key="3">
    <source>
        <dbReference type="Proteomes" id="UP000485058"/>
    </source>
</evidence>
<protein>
    <recommendedName>
        <fullName evidence="1">CTLH/CRA C-terminal to LisH motif domain-containing protein</fullName>
    </recommendedName>
</protein>
<dbReference type="EMBL" id="BLLF01003715">
    <property type="protein sequence ID" value="GFH28032.1"/>
    <property type="molecule type" value="Genomic_DNA"/>
</dbReference>
<dbReference type="GO" id="GO:0005634">
    <property type="term" value="C:nucleus"/>
    <property type="evidence" value="ECO:0007669"/>
    <property type="project" value="TreeGrafter"/>
</dbReference>
<feature type="non-terminal residue" evidence="2">
    <location>
        <position position="83"/>
    </location>
</feature>
<dbReference type="GO" id="GO:0004842">
    <property type="term" value="F:ubiquitin-protein transferase activity"/>
    <property type="evidence" value="ECO:0007669"/>
    <property type="project" value="InterPro"/>
</dbReference>
<gene>
    <name evidence="2" type="ORF">HaLaN_26446</name>
</gene>
<evidence type="ECO:0000259" key="1">
    <source>
        <dbReference type="Pfam" id="PF10607"/>
    </source>
</evidence>